<dbReference type="InterPro" id="IPR012677">
    <property type="entry name" value="Nucleotide-bd_a/b_plait_sf"/>
</dbReference>
<evidence type="ECO:0000259" key="5">
    <source>
        <dbReference type="PROSITE" id="PS50102"/>
    </source>
</evidence>
<evidence type="ECO:0000256" key="4">
    <source>
        <dbReference type="SAM" id="MobiDB-lite"/>
    </source>
</evidence>
<feature type="compositionally biased region" description="Low complexity" evidence="4">
    <location>
        <begin position="670"/>
        <end position="685"/>
    </location>
</feature>
<evidence type="ECO:0000256" key="1">
    <source>
        <dbReference type="ARBA" id="ARBA00022737"/>
    </source>
</evidence>
<dbReference type="AlphaFoldDB" id="A0A504YGI4"/>
<proteinExistence type="predicted"/>
<keyword evidence="7" id="KW-1185">Reference proteome</keyword>
<organism evidence="6 7">
    <name type="scientific">Fasciola gigantica</name>
    <name type="common">Giant liver fluke</name>
    <dbReference type="NCBI Taxonomy" id="46835"/>
    <lineage>
        <taxon>Eukaryota</taxon>
        <taxon>Metazoa</taxon>
        <taxon>Spiralia</taxon>
        <taxon>Lophotrochozoa</taxon>
        <taxon>Platyhelminthes</taxon>
        <taxon>Trematoda</taxon>
        <taxon>Digenea</taxon>
        <taxon>Plagiorchiida</taxon>
        <taxon>Echinostomata</taxon>
        <taxon>Echinostomatoidea</taxon>
        <taxon>Fasciolidae</taxon>
        <taxon>Fasciola</taxon>
    </lineage>
</organism>
<dbReference type="Proteomes" id="UP000316759">
    <property type="component" value="Unassembled WGS sequence"/>
</dbReference>
<dbReference type="Pfam" id="PF00076">
    <property type="entry name" value="RRM_1"/>
    <property type="match status" value="2"/>
</dbReference>
<dbReference type="GO" id="GO:0003723">
    <property type="term" value="F:RNA binding"/>
    <property type="evidence" value="ECO:0007669"/>
    <property type="project" value="UniProtKB-UniRule"/>
</dbReference>
<name>A0A504YGI4_FASGI</name>
<gene>
    <name evidence="6" type="ORF">FGIG_01850</name>
</gene>
<dbReference type="PROSITE" id="PS50102">
    <property type="entry name" value="RRM"/>
    <property type="match status" value="1"/>
</dbReference>
<feature type="domain" description="RRM" evidence="5">
    <location>
        <begin position="1"/>
        <end position="75"/>
    </location>
</feature>
<dbReference type="SUPFAM" id="SSF54928">
    <property type="entry name" value="RNA-binding domain, RBD"/>
    <property type="match status" value="2"/>
</dbReference>
<evidence type="ECO:0000256" key="3">
    <source>
        <dbReference type="PROSITE-ProRule" id="PRU00176"/>
    </source>
</evidence>
<reference evidence="6 7" key="1">
    <citation type="submission" date="2019-04" db="EMBL/GenBank/DDBJ databases">
        <title>Annotation for the trematode Fasciola gigantica.</title>
        <authorList>
            <person name="Choi Y.-J."/>
        </authorList>
    </citation>
    <scope>NUCLEOTIDE SEQUENCE [LARGE SCALE GENOMIC DNA]</scope>
    <source>
        <strain evidence="6">Uganda_cow_1</strain>
    </source>
</reference>
<keyword evidence="1" id="KW-0677">Repeat</keyword>
<dbReference type="OrthoDB" id="410044at2759"/>
<dbReference type="PANTHER" id="PTHR24012">
    <property type="entry name" value="RNA BINDING PROTEIN"/>
    <property type="match status" value="1"/>
</dbReference>
<keyword evidence="2 3" id="KW-0694">RNA-binding</keyword>
<comment type="caution">
    <text evidence="6">The sequence shown here is derived from an EMBL/GenBank/DDBJ whole genome shotgun (WGS) entry which is preliminary data.</text>
</comment>
<sequence>MLNKQQTEDDLRAIFAPYGYIEECTILRDQNGVSKGCAFIKYSSNAEAQSAIDGLHNSQTMQGASSPLVVKFADTDRERQLRRQQQQLVNSSSNGVAATSGLTNGLGSSLSAGQMNGSALQTTSATNAQSSAGAISTMSIHPPPVPTQSHTQTQASLIGAAPQSGQISSSNAAAAAAAVAASYQQAFLAAANAYPGQGPFATSQLTQPLLSACNASASSTVTTLSPASNLVVSQTQTQPTQQPTATAYLSPMTTFMAAAAMQQYPNAVNMNRPTAGVPMSVGSLAAAMAAGSYPQLSQNCSTSVANHNPMNASLGGSLTSGAIQVPNSSLTQLGSQFVPLSDLTLLTQGNLAALAQASNSAQATDPTNTTLVGLNGATSVTTPTEYSNGPLSGMLVSAPPSTSSASPSSLVNLGASVVASTNGGTVLPTGVMHPNVSLNAAMAAGLLTTTPGFMTPSASTPPAASPSILASSMTTDPAALYAAAVAAAAAFQGSPAQHPHSQTTPTTQFQFQQLYPSFVQQPTPGANGHLTTLSGHSQGTHNPSAMAVSGGLGSYFTDSGAALNAATLAAAAASAQSFVSDPMQQLYAGLQAYGLTYPAAAAAYPPFHSLHHQALSMPVHQKEGTRELILTGFVSFDNQTSAQNAIQAMNGFQIGLKRLKVQLKRPKGGNTVAASTHANSTSTNSKSGHPDLQANGNSSLPQDTFYSTEVTAVPLLAQHIIVRGPIPTYLCPPLPTRLFISYLWIIVNPTETVTVTAVPAV</sequence>
<protein>
    <submittedName>
        <fullName evidence="6">CUGBP Elav family member 4</fullName>
    </submittedName>
</protein>
<dbReference type="SMART" id="SM00360">
    <property type="entry name" value="RRM"/>
    <property type="match status" value="1"/>
</dbReference>
<evidence type="ECO:0000313" key="7">
    <source>
        <dbReference type="Proteomes" id="UP000316759"/>
    </source>
</evidence>
<evidence type="ECO:0000256" key="2">
    <source>
        <dbReference type="ARBA" id="ARBA00022884"/>
    </source>
</evidence>
<evidence type="ECO:0000313" key="6">
    <source>
        <dbReference type="EMBL" id="TPP57518.1"/>
    </source>
</evidence>
<dbReference type="EMBL" id="SUNJ01013087">
    <property type="protein sequence ID" value="TPP57518.1"/>
    <property type="molecule type" value="Genomic_DNA"/>
</dbReference>
<accession>A0A504YGI4</accession>
<dbReference type="InterPro" id="IPR000504">
    <property type="entry name" value="RRM_dom"/>
</dbReference>
<dbReference type="InterPro" id="IPR035979">
    <property type="entry name" value="RBD_domain_sf"/>
</dbReference>
<dbReference type="Gene3D" id="3.30.70.330">
    <property type="match status" value="2"/>
</dbReference>
<dbReference type="FunFam" id="3.30.70.330:FF:000198">
    <property type="entry name" value="CUGBP Elav-like family member 6 isoform X3"/>
    <property type="match status" value="1"/>
</dbReference>
<feature type="region of interest" description="Disordered" evidence="4">
    <location>
        <begin position="667"/>
        <end position="700"/>
    </location>
</feature>